<gene>
    <name evidence="1" type="ORF">PVAP13_3KG040794</name>
</gene>
<sequence>MMKSTGFHAICLPQSDWSRVSLARRSIICRCQNRHDVEIQFWSSDSRFEFQTVLPVSFSFHPMVSGCHCWGGTFGSQTRSFAVLLQYQGYWTSRPALLFGLW</sequence>
<dbReference type="AlphaFoldDB" id="A0A8T0UGT6"/>
<proteinExistence type="predicted"/>
<protein>
    <submittedName>
        <fullName evidence="1">Uncharacterized protein</fullName>
    </submittedName>
</protein>
<accession>A0A8T0UGT6</accession>
<organism evidence="1 2">
    <name type="scientific">Panicum virgatum</name>
    <name type="common">Blackwell switchgrass</name>
    <dbReference type="NCBI Taxonomy" id="38727"/>
    <lineage>
        <taxon>Eukaryota</taxon>
        <taxon>Viridiplantae</taxon>
        <taxon>Streptophyta</taxon>
        <taxon>Embryophyta</taxon>
        <taxon>Tracheophyta</taxon>
        <taxon>Spermatophyta</taxon>
        <taxon>Magnoliopsida</taxon>
        <taxon>Liliopsida</taxon>
        <taxon>Poales</taxon>
        <taxon>Poaceae</taxon>
        <taxon>PACMAD clade</taxon>
        <taxon>Panicoideae</taxon>
        <taxon>Panicodae</taxon>
        <taxon>Paniceae</taxon>
        <taxon>Panicinae</taxon>
        <taxon>Panicum</taxon>
        <taxon>Panicum sect. Hiantes</taxon>
    </lineage>
</organism>
<evidence type="ECO:0000313" key="2">
    <source>
        <dbReference type="Proteomes" id="UP000823388"/>
    </source>
</evidence>
<name>A0A8T0UGT6_PANVG</name>
<reference evidence="1" key="1">
    <citation type="submission" date="2020-05" db="EMBL/GenBank/DDBJ databases">
        <title>WGS assembly of Panicum virgatum.</title>
        <authorList>
            <person name="Lovell J.T."/>
            <person name="Jenkins J."/>
            <person name="Shu S."/>
            <person name="Juenger T.E."/>
            <person name="Schmutz J."/>
        </authorList>
    </citation>
    <scope>NUCLEOTIDE SEQUENCE</scope>
    <source>
        <strain evidence="1">AP13</strain>
    </source>
</reference>
<comment type="caution">
    <text evidence="1">The sequence shown here is derived from an EMBL/GenBank/DDBJ whole genome shotgun (WGS) entry which is preliminary data.</text>
</comment>
<keyword evidence="2" id="KW-1185">Reference proteome</keyword>
<dbReference type="EMBL" id="CM029041">
    <property type="protein sequence ID" value="KAG2623211.1"/>
    <property type="molecule type" value="Genomic_DNA"/>
</dbReference>
<evidence type="ECO:0000313" key="1">
    <source>
        <dbReference type="EMBL" id="KAG2623211.1"/>
    </source>
</evidence>
<dbReference type="Proteomes" id="UP000823388">
    <property type="component" value="Chromosome 3K"/>
</dbReference>